<dbReference type="PROSITE" id="PS50887">
    <property type="entry name" value="GGDEF"/>
    <property type="match status" value="1"/>
</dbReference>
<dbReference type="CDD" id="cd01949">
    <property type="entry name" value="GGDEF"/>
    <property type="match status" value="1"/>
</dbReference>
<evidence type="ECO:0000259" key="4">
    <source>
        <dbReference type="PROSITE" id="PS50887"/>
    </source>
</evidence>
<keyword evidence="3" id="KW-0175">Coiled coil</keyword>
<organism evidence="5 6">
    <name type="scientific">Methylobacterium jeotgali</name>
    <dbReference type="NCBI Taxonomy" id="381630"/>
    <lineage>
        <taxon>Bacteria</taxon>
        <taxon>Pseudomonadati</taxon>
        <taxon>Pseudomonadota</taxon>
        <taxon>Alphaproteobacteria</taxon>
        <taxon>Hyphomicrobiales</taxon>
        <taxon>Methylobacteriaceae</taxon>
        <taxon>Methylobacterium</taxon>
    </lineage>
</organism>
<protein>
    <recommendedName>
        <fullName evidence="1">diguanylate cyclase</fullName>
        <ecNumber evidence="1">2.7.7.65</ecNumber>
    </recommendedName>
</protein>
<evidence type="ECO:0000256" key="3">
    <source>
        <dbReference type="SAM" id="Coils"/>
    </source>
</evidence>
<dbReference type="NCBIfam" id="TIGR00254">
    <property type="entry name" value="GGDEF"/>
    <property type="match status" value="1"/>
</dbReference>
<dbReference type="Proteomes" id="UP001055102">
    <property type="component" value="Unassembled WGS sequence"/>
</dbReference>
<dbReference type="SMART" id="SM00267">
    <property type="entry name" value="GGDEF"/>
    <property type="match status" value="1"/>
</dbReference>
<dbReference type="EMBL" id="BPQR01000034">
    <property type="protein sequence ID" value="GJE06731.1"/>
    <property type="molecule type" value="Genomic_DNA"/>
</dbReference>
<dbReference type="InterPro" id="IPR000160">
    <property type="entry name" value="GGDEF_dom"/>
</dbReference>
<name>A0ABQ4SU69_9HYPH</name>
<comment type="caution">
    <text evidence="5">The sequence shown here is derived from an EMBL/GenBank/DDBJ whole genome shotgun (WGS) entry which is preliminary data.</text>
</comment>
<dbReference type="SUPFAM" id="SSF55073">
    <property type="entry name" value="Nucleotide cyclase"/>
    <property type="match status" value="1"/>
</dbReference>
<evidence type="ECO:0000256" key="2">
    <source>
        <dbReference type="ARBA" id="ARBA00034247"/>
    </source>
</evidence>
<evidence type="ECO:0000256" key="1">
    <source>
        <dbReference type="ARBA" id="ARBA00012528"/>
    </source>
</evidence>
<dbReference type="Gene3D" id="3.30.70.270">
    <property type="match status" value="1"/>
</dbReference>
<gene>
    <name evidence="5" type="primary">vdcA</name>
    <name evidence="5" type="ORF">AOPFMNJM_2053</name>
</gene>
<accession>A0ABQ4SU69</accession>
<dbReference type="PANTHER" id="PTHR45138">
    <property type="entry name" value="REGULATORY COMPONENTS OF SENSORY TRANSDUCTION SYSTEM"/>
    <property type="match status" value="1"/>
</dbReference>
<evidence type="ECO:0000313" key="5">
    <source>
        <dbReference type="EMBL" id="GJE06731.1"/>
    </source>
</evidence>
<dbReference type="InterPro" id="IPR043128">
    <property type="entry name" value="Rev_trsase/Diguanyl_cyclase"/>
</dbReference>
<feature type="coiled-coil region" evidence="3">
    <location>
        <begin position="117"/>
        <end position="179"/>
    </location>
</feature>
<dbReference type="InterPro" id="IPR050469">
    <property type="entry name" value="Diguanylate_Cyclase"/>
</dbReference>
<feature type="domain" description="GGDEF" evidence="4">
    <location>
        <begin position="209"/>
        <end position="344"/>
    </location>
</feature>
<dbReference type="EC" id="2.7.7.65" evidence="1"/>
<keyword evidence="6" id="KW-1185">Reference proteome</keyword>
<dbReference type="InterPro" id="IPR029787">
    <property type="entry name" value="Nucleotide_cyclase"/>
</dbReference>
<comment type="catalytic activity">
    <reaction evidence="2">
        <text>2 GTP = 3',3'-c-di-GMP + 2 diphosphate</text>
        <dbReference type="Rhea" id="RHEA:24898"/>
        <dbReference type="ChEBI" id="CHEBI:33019"/>
        <dbReference type="ChEBI" id="CHEBI:37565"/>
        <dbReference type="ChEBI" id="CHEBI:58805"/>
        <dbReference type="EC" id="2.7.7.65"/>
    </reaction>
</comment>
<sequence length="351" mass="38102">MRGPGVEDRERSFALAHRANELMRDYGPSARPRAYAVWYSYVVGDTPHLNDAVKRLTAEGGGLTDADVDALYETHIDSRRLATAAEHMTAGLLGEIEGITETLDLSLGSATQYGESLKAFTDNLAEAALNRARLRELVNALVATTRQVTADNRILEGRMRDSRKEIEGLRETLEATRVESLTDTLTGLANRKHFEDALTRGIAAATAASPFSLVVLDIDFFKRFNDLYGHLTGDQVLRLVAIVLREHVRAPAFPARFGGEEFGIILPGTGIAEAVKIAERVRVGVMGRDLVKRSTGESLGKITVSLGVATLRAGDTPASLLERADMLMLAAKRQGRNRCFDDASAGIARVA</sequence>
<reference evidence="5" key="2">
    <citation type="submission" date="2021-08" db="EMBL/GenBank/DDBJ databases">
        <authorList>
            <person name="Tani A."/>
            <person name="Ola A."/>
            <person name="Ogura Y."/>
            <person name="Katsura K."/>
            <person name="Hayashi T."/>
        </authorList>
    </citation>
    <scope>NUCLEOTIDE SEQUENCE</scope>
    <source>
        <strain evidence="5">LMG 23639</strain>
    </source>
</reference>
<dbReference type="RefSeq" id="WP_238275589.1">
    <property type="nucleotide sequence ID" value="NZ_BPQR01000034.1"/>
</dbReference>
<proteinExistence type="predicted"/>
<evidence type="ECO:0000313" key="6">
    <source>
        <dbReference type="Proteomes" id="UP001055102"/>
    </source>
</evidence>
<dbReference type="Pfam" id="PF00990">
    <property type="entry name" value="GGDEF"/>
    <property type="match status" value="1"/>
</dbReference>
<reference evidence="5" key="1">
    <citation type="journal article" date="2021" name="Front. Microbiol.">
        <title>Comprehensive Comparative Genomics and Phenotyping of Methylobacterium Species.</title>
        <authorList>
            <person name="Alessa O."/>
            <person name="Ogura Y."/>
            <person name="Fujitani Y."/>
            <person name="Takami H."/>
            <person name="Hayashi T."/>
            <person name="Sahin N."/>
            <person name="Tani A."/>
        </authorList>
    </citation>
    <scope>NUCLEOTIDE SEQUENCE</scope>
    <source>
        <strain evidence="5">LMG 23639</strain>
    </source>
</reference>
<dbReference type="PANTHER" id="PTHR45138:SF9">
    <property type="entry name" value="DIGUANYLATE CYCLASE DGCM-RELATED"/>
    <property type="match status" value="1"/>
</dbReference>